<gene>
    <name evidence="2" type="ORF">LTRI10_LOCUS22667</name>
</gene>
<dbReference type="EMBL" id="OZ034817">
    <property type="protein sequence ID" value="CAL1381280.1"/>
    <property type="molecule type" value="Genomic_DNA"/>
</dbReference>
<organism evidence="2 3">
    <name type="scientific">Linum trigynum</name>
    <dbReference type="NCBI Taxonomy" id="586398"/>
    <lineage>
        <taxon>Eukaryota</taxon>
        <taxon>Viridiplantae</taxon>
        <taxon>Streptophyta</taxon>
        <taxon>Embryophyta</taxon>
        <taxon>Tracheophyta</taxon>
        <taxon>Spermatophyta</taxon>
        <taxon>Magnoliopsida</taxon>
        <taxon>eudicotyledons</taxon>
        <taxon>Gunneridae</taxon>
        <taxon>Pentapetalae</taxon>
        <taxon>rosids</taxon>
        <taxon>fabids</taxon>
        <taxon>Malpighiales</taxon>
        <taxon>Linaceae</taxon>
        <taxon>Linum</taxon>
    </lineage>
</organism>
<dbReference type="AlphaFoldDB" id="A0AAV2E6U4"/>
<keyword evidence="3" id="KW-1185">Reference proteome</keyword>
<protein>
    <submittedName>
        <fullName evidence="2">Uncharacterized protein</fullName>
    </submittedName>
</protein>
<name>A0AAV2E6U4_9ROSI</name>
<sequence length="161" mass="17459">MTSSNPKFWPPPNLPAECREQHAATKSSRIHSRRRPNRDPVSIPVVGRPPPATPLLCASKSPPPCRAPTVDVRTSNPYRARAALPLLLCSAPPHRRLPPTPVLPPFSPATLLLLLCSARSLHVPPTPTVHTRRPPPASSTPTLPLVGVSELVFFLLLCELV</sequence>
<dbReference type="Proteomes" id="UP001497516">
    <property type="component" value="Chromosome 4"/>
</dbReference>
<evidence type="ECO:0000256" key="1">
    <source>
        <dbReference type="SAM" id="MobiDB-lite"/>
    </source>
</evidence>
<accession>A0AAV2E6U4</accession>
<evidence type="ECO:0000313" key="3">
    <source>
        <dbReference type="Proteomes" id="UP001497516"/>
    </source>
</evidence>
<reference evidence="2 3" key="1">
    <citation type="submission" date="2024-04" db="EMBL/GenBank/DDBJ databases">
        <authorList>
            <person name="Fracassetti M."/>
        </authorList>
    </citation>
    <scope>NUCLEOTIDE SEQUENCE [LARGE SCALE GENOMIC DNA]</scope>
</reference>
<proteinExistence type="predicted"/>
<evidence type="ECO:0000313" key="2">
    <source>
        <dbReference type="EMBL" id="CAL1381280.1"/>
    </source>
</evidence>
<feature type="region of interest" description="Disordered" evidence="1">
    <location>
        <begin position="1"/>
        <end position="72"/>
    </location>
</feature>